<evidence type="ECO:0000259" key="1">
    <source>
        <dbReference type="Pfam" id="PF19789"/>
    </source>
</evidence>
<name>A0A3E2VVJ2_9FIRM</name>
<accession>A0A3E2VVJ2</accession>
<proteinExistence type="predicted"/>
<evidence type="ECO:0000313" key="3">
    <source>
        <dbReference type="Proteomes" id="UP000260733"/>
    </source>
</evidence>
<comment type="caution">
    <text evidence="2">The sequence shown here is derived from an EMBL/GenBank/DDBJ whole genome shotgun (WGS) entry which is preliminary data.</text>
</comment>
<organism evidence="2 3">
    <name type="scientific">Faecalibacterium prausnitzii</name>
    <dbReference type="NCBI Taxonomy" id="853"/>
    <lineage>
        <taxon>Bacteria</taxon>
        <taxon>Bacillati</taxon>
        <taxon>Bacillota</taxon>
        <taxon>Clostridia</taxon>
        <taxon>Eubacteriales</taxon>
        <taxon>Oscillospiraceae</taxon>
        <taxon>Faecalibacterium</taxon>
    </lineage>
</organism>
<reference evidence="2 3" key="1">
    <citation type="submission" date="2018-08" db="EMBL/GenBank/DDBJ databases">
        <title>A genome reference for cultivated species of the human gut microbiota.</title>
        <authorList>
            <person name="Zou Y."/>
            <person name="Xue W."/>
            <person name="Luo G."/>
        </authorList>
    </citation>
    <scope>NUCLEOTIDE SEQUENCE [LARGE SCALE GENOMIC DNA]</scope>
    <source>
        <strain evidence="2 3">AM37-13AC</strain>
    </source>
</reference>
<dbReference type="Proteomes" id="UP000260733">
    <property type="component" value="Unassembled WGS sequence"/>
</dbReference>
<feature type="domain" description="DUF6273" evidence="1">
    <location>
        <begin position="181"/>
        <end position="248"/>
    </location>
</feature>
<sequence length="374" mass="42441">MEKQYEELCVAFRQIILHFGRMAFQQPGYVTAVLHETAPQTDVFAEALQQLDRADAYRCFINAAPDDAAQQQDVIRTVQQALAAQRTISPDVNGCLLALGEALQWQGEDWKELLAKPLVQPKEQAKNDVSAAPEQEEAAKVDYKLGDQIVFGRYPMSEDGEVEPIVWQVFCPYYDEGQIQLISRDILDAHAFWEDKQTPPENICWADSALATWLNREFLRVAFTEEEQNEIIECKSCLYQNVPSLLGGEEKLLKVNIGEQFDIEKLYEEYPEIADEILQAKVTPYAYAQGAYRDPKTGNGIWRLVGFGGSRTERDDDDVWCEEHLAFVHKLTQTVNPDGTLDLYGDSTYADYVGVRPVIVVPETLFEAKRDENA</sequence>
<evidence type="ECO:0000313" key="2">
    <source>
        <dbReference type="EMBL" id="RGC15235.1"/>
    </source>
</evidence>
<gene>
    <name evidence="2" type="ORF">DW855_13550</name>
</gene>
<dbReference type="RefSeq" id="WP_117554892.1">
    <property type="nucleotide sequence ID" value="NZ_QVFB01000030.1"/>
</dbReference>
<dbReference type="InterPro" id="IPR046240">
    <property type="entry name" value="DUF6273"/>
</dbReference>
<dbReference type="EMBL" id="QVFB01000030">
    <property type="protein sequence ID" value="RGC15235.1"/>
    <property type="molecule type" value="Genomic_DNA"/>
</dbReference>
<protein>
    <recommendedName>
        <fullName evidence="1">DUF6273 domain-containing protein</fullName>
    </recommendedName>
</protein>
<dbReference type="Pfam" id="PF19789">
    <property type="entry name" value="DUF6273"/>
    <property type="match status" value="1"/>
</dbReference>
<dbReference type="AlphaFoldDB" id="A0A3E2VVJ2"/>